<dbReference type="Pfam" id="PF12833">
    <property type="entry name" value="HTH_18"/>
    <property type="match status" value="1"/>
</dbReference>
<dbReference type="Proteomes" id="UP000754821">
    <property type="component" value="Unassembled WGS sequence"/>
</dbReference>
<feature type="domain" description="HTH araC/xylS-type" evidence="3">
    <location>
        <begin position="223"/>
        <end position="321"/>
    </location>
</feature>
<accession>A0ABR9FDJ8</accession>
<protein>
    <submittedName>
        <fullName evidence="4">Helix-turn-helix domain-containing protein</fullName>
    </submittedName>
</protein>
<dbReference type="InterPro" id="IPR052158">
    <property type="entry name" value="INH-QAR"/>
</dbReference>
<dbReference type="PANTHER" id="PTHR43130:SF3">
    <property type="entry name" value="HTH-TYPE TRANSCRIPTIONAL REGULATOR RV1931C"/>
    <property type="match status" value="1"/>
</dbReference>
<dbReference type="Gene3D" id="3.40.50.880">
    <property type="match status" value="1"/>
</dbReference>
<dbReference type="RefSeq" id="WP_192528077.1">
    <property type="nucleotide sequence ID" value="NZ_RRZC01000015.1"/>
</dbReference>
<dbReference type="SUPFAM" id="SSF46689">
    <property type="entry name" value="Homeodomain-like"/>
    <property type="match status" value="2"/>
</dbReference>
<dbReference type="Gene3D" id="1.10.10.60">
    <property type="entry name" value="Homeodomain-like"/>
    <property type="match status" value="2"/>
</dbReference>
<dbReference type="Pfam" id="PF01965">
    <property type="entry name" value="DJ-1_PfpI"/>
    <property type="match status" value="1"/>
</dbReference>
<organism evidence="4 5">
    <name type="scientific">Halomonas citrativorans</name>
    <dbReference type="NCBI Taxonomy" id="2742612"/>
    <lineage>
        <taxon>Bacteria</taxon>
        <taxon>Pseudomonadati</taxon>
        <taxon>Pseudomonadota</taxon>
        <taxon>Gammaproteobacteria</taxon>
        <taxon>Oceanospirillales</taxon>
        <taxon>Halomonadaceae</taxon>
        <taxon>Halomonas</taxon>
    </lineage>
</organism>
<dbReference type="SMART" id="SM00342">
    <property type="entry name" value="HTH_ARAC"/>
    <property type="match status" value="1"/>
</dbReference>
<keyword evidence="2" id="KW-0804">Transcription</keyword>
<dbReference type="InterPro" id="IPR029062">
    <property type="entry name" value="Class_I_gatase-like"/>
</dbReference>
<evidence type="ECO:0000313" key="5">
    <source>
        <dbReference type="Proteomes" id="UP000754821"/>
    </source>
</evidence>
<dbReference type="InterPro" id="IPR018060">
    <property type="entry name" value="HTH_AraC"/>
</dbReference>
<evidence type="ECO:0000313" key="4">
    <source>
        <dbReference type="EMBL" id="MBE0404567.1"/>
    </source>
</evidence>
<dbReference type="InterPro" id="IPR009057">
    <property type="entry name" value="Homeodomain-like_sf"/>
</dbReference>
<dbReference type="PROSITE" id="PS01124">
    <property type="entry name" value="HTH_ARAC_FAMILY_2"/>
    <property type="match status" value="1"/>
</dbReference>
<evidence type="ECO:0000256" key="2">
    <source>
        <dbReference type="ARBA" id="ARBA00023163"/>
    </source>
</evidence>
<sequence>MSGKASVNEPLRIAVLMMPGQVPLDLIGPLQVLQCASRLSIEIDVRYIGPEAALQWLGPLSLSGIDTLPEQLTHQHLLLIPGQYRNSIEPLAQQTCVGWLRANAQYADTLMTVCSGTLLLAETGLLNGRRCTTHHSLLDQLRAKAPLAKVQRDCIFIEDGHYLTSAGISTGVDTMLYWLTRTCGHQLALSVAREMVLYLRRSGQEPQLGAWLEGRNHVDERIHRVQDTLCAAPSQPWRVEMLATQAAMSERHFRRRFKHLTGMLVGDYIAGLRLQRAKALMTETTWTLAHIAAESGFGDERQLRRIWSRQESMSPSVWRRSQLLIPI</sequence>
<comment type="caution">
    <text evidence="4">The sequence shown here is derived from an EMBL/GenBank/DDBJ whole genome shotgun (WGS) entry which is preliminary data.</text>
</comment>
<keyword evidence="1" id="KW-0805">Transcription regulation</keyword>
<proteinExistence type="predicted"/>
<evidence type="ECO:0000259" key="3">
    <source>
        <dbReference type="PROSITE" id="PS01124"/>
    </source>
</evidence>
<keyword evidence="5" id="KW-1185">Reference proteome</keyword>
<dbReference type="SUPFAM" id="SSF52317">
    <property type="entry name" value="Class I glutamine amidotransferase-like"/>
    <property type="match status" value="1"/>
</dbReference>
<gene>
    <name evidence="4" type="ORF">EI163_13555</name>
</gene>
<dbReference type="EMBL" id="RRZC01000015">
    <property type="protein sequence ID" value="MBE0404567.1"/>
    <property type="molecule type" value="Genomic_DNA"/>
</dbReference>
<dbReference type="InterPro" id="IPR002818">
    <property type="entry name" value="DJ-1/PfpI"/>
</dbReference>
<dbReference type="PANTHER" id="PTHR43130">
    <property type="entry name" value="ARAC-FAMILY TRANSCRIPTIONAL REGULATOR"/>
    <property type="match status" value="1"/>
</dbReference>
<name>A0ABR9FDJ8_9GAMM</name>
<evidence type="ECO:0000256" key="1">
    <source>
        <dbReference type="ARBA" id="ARBA00023015"/>
    </source>
</evidence>
<reference evidence="4 5" key="1">
    <citation type="submission" date="2020-07" db="EMBL/GenBank/DDBJ databases">
        <title>Halophilic bacteria isolated from french cheeses.</title>
        <authorList>
            <person name="Kothe C.I."/>
            <person name="Farah-Kraiem B."/>
            <person name="Renault P."/>
            <person name="Dridi B."/>
        </authorList>
    </citation>
    <scope>NUCLEOTIDE SEQUENCE [LARGE SCALE GENOMIC DNA]</scope>
    <source>
        <strain evidence="4 5">FME16</strain>
    </source>
</reference>
<dbReference type="CDD" id="cd03137">
    <property type="entry name" value="GATase1_AraC_1"/>
    <property type="match status" value="1"/>
</dbReference>